<dbReference type="OrthoDB" id="3625263at2"/>
<evidence type="ECO:0000313" key="3">
    <source>
        <dbReference type="Proteomes" id="UP000199622"/>
    </source>
</evidence>
<keyword evidence="3" id="KW-1185">Reference proteome</keyword>
<gene>
    <name evidence="2" type="ORF">SAMN04489727_0902</name>
</gene>
<evidence type="ECO:0000313" key="2">
    <source>
        <dbReference type="EMBL" id="SEB34048.1"/>
    </source>
</evidence>
<keyword evidence="1" id="KW-0732">Signal</keyword>
<dbReference type="EMBL" id="FNSO01000002">
    <property type="protein sequence ID" value="SEB34048.1"/>
    <property type="molecule type" value="Genomic_DNA"/>
</dbReference>
<dbReference type="AlphaFoldDB" id="A0A1H4IL45"/>
<reference evidence="3" key="1">
    <citation type="submission" date="2016-10" db="EMBL/GenBank/DDBJ databases">
        <authorList>
            <person name="Varghese N."/>
            <person name="Submissions S."/>
        </authorList>
    </citation>
    <scope>NUCLEOTIDE SEQUENCE [LARGE SCALE GENOMIC DNA]</scope>
    <source>
        <strain evidence="3">DSM 44544</strain>
    </source>
</reference>
<name>A0A1H4IL45_9PSEU</name>
<accession>A0A1H4IL45</accession>
<feature type="signal peptide" evidence="1">
    <location>
        <begin position="1"/>
        <end position="30"/>
    </location>
</feature>
<feature type="chain" id="PRO_5011616193" description="Dehydratase" evidence="1">
    <location>
        <begin position="31"/>
        <end position="174"/>
    </location>
</feature>
<organism evidence="2 3">
    <name type="scientific">Amycolatopsis tolypomycina</name>
    <dbReference type="NCBI Taxonomy" id="208445"/>
    <lineage>
        <taxon>Bacteria</taxon>
        <taxon>Bacillati</taxon>
        <taxon>Actinomycetota</taxon>
        <taxon>Actinomycetes</taxon>
        <taxon>Pseudonocardiales</taxon>
        <taxon>Pseudonocardiaceae</taxon>
        <taxon>Amycolatopsis</taxon>
    </lineage>
</organism>
<dbReference type="RefSeq" id="WP_091304559.1">
    <property type="nucleotide sequence ID" value="NZ_FNSO01000002.1"/>
</dbReference>
<dbReference type="Proteomes" id="UP000199622">
    <property type="component" value="Unassembled WGS sequence"/>
</dbReference>
<protein>
    <recommendedName>
        <fullName evidence="4">Dehydratase</fullName>
    </recommendedName>
</protein>
<sequence>MKSVRRIGTILAAVATAAGLGLVAPVAAEAGTVSVTWGCGTIGGPAGIKTFEITVTAPATATAGQAVTVHADLTQVAPAWAGGTEPAGKYTGYIVLDLGGAASGRVDATGMTNPVIQPGTPFRLTGGTGQVTLPAAGQVTLATSSYVLYYSTGTFIASCGGSGTKPVAATIQVS</sequence>
<proteinExistence type="predicted"/>
<dbReference type="STRING" id="208445.SAMN04489727_0902"/>
<evidence type="ECO:0008006" key="4">
    <source>
        <dbReference type="Google" id="ProtNLM"/>
    </source>
</evidence>
<evidence type="ECO:0000256" key="1">
    <source>
        <dbReference type="SAM" id="SignalP"/>
    </source>
</evidence>